<organism evidence="4 5">
    <name type="scientific">Nocardioides mangrovi</name>
    <dbReference type="NCBI Taxonomy" id="2874580"/>
    <lineage>
        <taxon>Bacteria</taxon>
        <taxon>Bacillati</taxon>
        <taxon>Actinomycetota</taxon>
        <taxon>Actinomycetes</taxon>
        <taxon>Propionibacteriales</taxon>
        <taxon>Nocardioidaceae</taxon>
        <taxon>Nocardioides</taxon>
    </lineage>
</organism>
<keyword evidence="4" id="KW-0378">Hydrolase</keyword>
<evidence type="ECO:0000313" key="4">
    <source>
        <dbReference type="EMBL" id="MBZ5740328.1"/>
    </source>
</evidence>
<feature type="domain" description="Xaa-Pro dipeptidyl-peptidase-like" evidence="3">
    <location>
        <begin position="145"/>
        <end position="398"/>
    </location>
</feature>
<sequence length="589" mass="62067">MLSLVLLGLAVVAGPPSAVAADDGFTAHGSAKQVYAVGLPAGATATLVDARGDTVAREKATSLGGVLFRDVKPGGGYRVRSGGDTEGPVTVHGGNPKQWNTDIYDQTMPEDGYGYLTTRDGTQLAYTVHAPTNPAGIGGAAIPIPAGVSYTPPYPTLIEYSGYGYADPDGPTNGIAAIANIMGFAVVDIQMRGTGCSGGAFDFFEPLQSLDGYDIVETVARQSWVKGGKVGMMGISYGGISQLFTAQTRPPHLAAISPLSTIDATATTLYPGGTLNTGFAVEWAKERQQEAQPAGTGATGTQPYAEQRVADGDETCAANQALHGEAASLMDKIRDNAHYNPKVADPLDPVSFVHKIDVPTFLACQFEDEQTGGHCPALVRHFTGTTKKWFTFTNGAHIDSLDPETLNRWYDFLSLYVADQPPALNAAVVRAAAPLIYQEAMGTPAQDPLTLPNDPVQLEPTYDGALAAFEAEKPVRVLFDNGAGSGPLGTNQAGDPYPGYEHSFDTLPAPGTRAESWYLGAGSALHAKAPRKENVDRYVSDPSLMSGTDYTEDTGTGTATGGLWGNASQWSWDWKQGRPGARSPTSRRR</sequence>
<feature type="signal peptide" evidence="2">
    <location>
        <begin position="1"/>
        <end position="20"/>
    </location>
</feature>
<dbReference type="EMBL" id="JAIQZJ010000013">
    <property type="protein sequence ID" value="MBZ5740328.1"/>
    <property type="molecule type" value="Genomic_DNA"/>
</dbReference>
<keyword evidence="5" id="KW-1185">Reference proteome</keyword>
<evidence type="ECO:0000256" key="1">
    <source>
        <dbReference type="SAM" id="MobiDB-lite"/>
    </source>
</evidence>
<accession>A0ABS7UH12</accession>
<dbReference type="Pfam" id="PF02129">
    <property type="entry name" value="Peptidase_S15"/>
    <property type="match status" value="1"/>
</dbReference>
<proteinExistence type="predicted"/>
<protein>
    <submittedName>
        <fullName evidence="4">CocE/NonD family hydrolase</fullName>
    </submittedName>
</protein>
<evidence type="ECO:0000256" key="2">
    <source>
        <dbReference type="SAM" id="SignalP"/>
    </source>
</evidence>
<dbReference type="InterPro" id="IPR029058">
    <property type="entry name" value="AB_hydrolase_fold"/>
</dbReference>
<dbReference type="InterPro" id="IPR005674">
    <property type="entry name" value="CocE/Ser_esterase"/>
</dbReference>
<dbReference type="RefSeq" id="WP_224124688.1">
    <property type="nucleotide sequence ID" value="NZ_JAIQZJ010000013.1"/>
</dbReference>
<name>A0ABS7UH12_9ACTN</name>
<dbReference type="Gene3D" id="3.40.50.1820">
    <property type="entry name" value="alpha/beta hydrolase"/>
    <property type="match status" value="1"/>
</dbReference>
<evidence type="ECO:0000313" key="5">
    <source>
        <dbReference type="Proteomes" id="UP000780875"/>
    </source>
</evidence>
<dbReference type="InterPro" id="IPR000383">
    <property type="entry name" value="Xaa-Pro-like_dom"/>
</dbReference>
<comment type="caution">
    <text evidence="4">The sequence shown here is derived from an EMBL/GenBank/DDBJ whole genome shotgun (WGS) entry which is preliminary data.</text>
</comment>
<dbReference type="GO" id="GO:0016787">
    <property type="term" value="F:hydrolase activity"/>
    <property type="evidence" value="ECO:0007669"/>
    <property type="project" value="UniProtKB-KW"/>
</dbReference>
<keyword evidence="2" id="KW-0732">Signal</keyword>
<dbReference type="Proteomes" id="UP000780875">
    <property type="component" value="Unassembled WGS sequence"/>
</dbReference>
<feature type="chain" id="PRO_5047370115" evidence="2">
    <location>
        <begin position="21"/>
        <end position="589"/>
    </location>
</feature>
<feature type="compositionally biased region" description="Low complexity" evidence="1">
    <location>
        <begin position="547"/>
        <end position="557"/>
    </location>
</feature>
<gene>
    <name evidence="4" type="ORF">K8U61_19295</name>
</gene>
<dbReference type="SUPFAM" id="SSF53474">
    <property type="entry name" value="alpha/beta-Hydrolases"/>
    <property type="match status" value="1"/>
</dbReference>
<reference evidence="4 5" key="1">
    <citation type="submission" date="2021-09" db="EMBL/GenBank/DDBJ databases">
        <title>Whole genome sequence of Nocardioides sp. GBK3QG-3.</title>
        <authorList>
            <person name="Tuo L."/>
        </authorList>
    </citation>
    <scope>NUCLEOTIDE SEQUENCE [LARGE SCALE GENOMIC DNA]</scope>
    <source>
        <strain evidence="4 5">GBK3QG-3</strain>
    </source>
</reference>
<dbReference type="NCBIfam" id="TIGR00976">
    <property type="entry name" value="CocE_NonD"/>
    <property type="match status" value="1"/>
</dbReference>
<evidence type="ECO:0000259" key="3">
    <source>
        <dbReference type="Pfam" id="PF02129"/>
    </source>
</evidence>
<feature type="region of interest" description="Disordered" evidence="1">
    <location>
        <begin position="539"/>
        <end position="589"/>
    </location>
</feature>